<dbReference type="EnsemblProtists" id="EOD04759">
    <property type="protein sequence ID" value="EOD04759"/>
    <property type="gene ID" value="EMIHUDRAFT_446630"/>
</dbReference>
<dbReference type="EnsemblProtists" id="EOD36664">
    <property type="protein sequence ID" value="EOD36664"/>
    <property type="gene ID" value="EMIHUDRAFT_440518"/>
</dbReference>
<dbReference type="KEGG" id="ehx:EMIHUDRAFT_440518"/>
<dbReference type="Proteomes" id="UP000013827">
    <property type="component" value="Unassembled WGS sequence"/>
</dbReference>
<dbReference type="RefSeq" id="XP_005789093.1">
    <property type="nucleotide sequence ID" value="XM_005789036.1"/>
</dbReference>
<evidence type="ECO:0000313" key="2">
    <source>
        <dbReference type="Proteomes" id="UP000013827"/>
    </source>
</evidence>
<dbReference type="AlphaFoldDB" id="A0A0D3I0H4"/>
<dbReference type="PaxDb" id="2903-EOD04759"/>
<proteinExistence type="predicted"/>
<accession>A0A0D3I0H4</accession>
<sequence length="407" mass="44082">MSRLWHRLPAAERQAAAGKRVLDVYETWAPTNEMNAQRLQEHRKATEHPVCVVPSETQGQPPKGPDKEVGQIPRTFLGAVGSPTVLTKNQCVFFKLNNGARGTIVAFLFKPGEQPPQHFPVAAVVSFPAYDGPAFFRGAGREKWVPVPVNRSFSKDESGATGQRAGHATRTGVPLRAGYATVAHKTQGGSFGDSKDVEFMIAHVANHISMEKLFLGLIYTLFSRVEKDSDWALGEAIDADRITYVNSAPGMASRRWEDARLKMASAHTERKYAHLKSLAAFVRQLKAWDEACADGRSSCWFETEGDLPRLAGEALLAEAAATGARRIAFDAVAARLEATAAPPPPLGTALAAWPTGWGIEEATGNFCGLAHWAVEVWHAAGSVDASRWQVEADGGRLFFVRVAGKAA</sequence>
<dbReference type="HOGENOM" id="CLU_676947_0_0_1"/>
<protein>
    <recommendedName>
        <fullName evidence="3">UvrD-like helicase C-terminal domain-containing protein</fullName>
    </recommendedName>
</protein>
<dbReference type="GeneID" id="17250911"/>
<reference evidence="1" key="2">
    <citation type="submission" date="2024-10" db="UniProtKB">
        <authorList>
            <consortium name="EnsemblProtists"/>
        </authorList>
    </citation>
    <scope>IDENTIFICATION</scope>
</reference>
<reference evidence="2" key="1">
    <citation type="journal article" date="2013" name="Nature">
        <title>Pan genome of the phytoplankton Emiliania underpins its global distribution.</title>
        <authorList>
            <person name="Read B.A."/>
            <person name="Kegel J."/>
            <person name="Klute M.J."/>
            <person name="Kuo A."/>
            <person name="Lefebvre S.C."/>
            <person name="Maumus F."/>
            <person name="Mayer C."/>
            <person name="Miller J."/>
            <person name="Monier A."/>
            <person name="Salamov A."/>
            <person name="Young J."/>
            <person name="Aguilar M."/>
            <person name="Claverie J.M."/>
            <person name="Frickenhaus S."/>
            <person name="Gonzalez K."/>
            <person name="Herman E.K."/>
            <person name="Lin Y.C."/>
            <person name="Napier J."/>
            <person name="Ogata H."/>
            <person name="Sarno A.F."/>
            <person name="Shmutz J."/>
            <person name="Schroeder D."/>
            <person name="de Vargas C."/>
            <person name="Verret F."/>
            <person name="von Dassow P."/>
            <person name="Valentin K."/>
            <person name="Van de Peer Y."/>
            <person name="Wheeler G."/>
            <person name="Dacks J.B."/>
            <person name="Delwiche C.F."/>
            <person name="Dyhrman S.T."/>
            <person name="Glockner G."/>
            <person name="John U."/>
            <person name="Richards T."/>
            <person name="Worden A.Z."/>
            <person name="Zhang X."/>
            <person name="Grigoriev I.V."/>
            <person name="Allen A.E."/>
            <person name="Bidle K."/>
            <person name="Borodovsky M."/>
            <person name="Bowler C."/>
            <person name="Brownlee C."/>
            <person name="Cock J.M."/>
            <person name="Elias M."/>
            <person name="Gladyshev V.N."/>
            <person name="Groth M."/>
            <person name="Guda C."/>
            <person name="Hadaegh A."/>
            <person name="Iglesias-Rodriguez M.D."/>
            <person name="Jenkins J."/>
            <person name="Jones B.M."/>
            <person name="Lawson T."/>
            <person name="Leese F."/>
            <person name="Lindquist E."/>
            <person name="Lobanov A."/>
            <person name="Lomsadze A."/>
            <person name="Malik S.B."/>
            <person name="Marsh M.E."/>
            <person name="Mackinder L."/>
            <person name="Mock T."/>
            <person name="Mueller-Roeber B."/>
            <person name="Pagarete A."/>
            <person name="Parker M."/>
            <person name="Probert I."/>
            <person name="Quesneville H."/>
            <person name="Raines C."/>
            <person name="Rensing S.A."/>
            <person name="Riano-Pachon D.M."/>
            <person name="Richier S."/>
            <person name="Rokitta S."/>
            <person name="Shiraiwa Y."/>
            <person name="Soanes D.M."/>
            <person name="van der Giezen M."/>
            <person name="Wahlund T.M."/>
            <person name="Williams B."/>
            <person name="Wilson W."/>
            <person name="Wolfe G."/>
            <person name="Wurch L.L."/>
        </authorList>
    </citation>
    <scope>NUCLEOTIDE SEQUENCE</scope>
</reference>
<name>A0A0D3I0H4_EMIH1</name>
<dbReference type="KEGG" id="ehx:EMIHUDRAFT_446630"/>
<evidence type="ECO:0008006" key="3">
    <source>
        <dbReference type="Google" id="ProtNLM"/>
    </source>
</evidence>
<dbReference type="RefSeq" id="XP_005757188.1">
    <property type="nucleotide sequence ID" value="XM_005757131.1"/>
</dbReference>
<keyword evidence="2" id="KW-1185">Reference proteome</keyword>
<evidence type="ECO:0000313" key="1">
    <source>
        <dbReference type="EnsemblProtists" id="EOD04759"/>
    </source>
</evidence>
<organism evidence="1 2">
    <name type="scientific">Emiliania huxleyi (strain CCMP1516)</name>
    <dbReference type="NCBI Taxonomy" id="280463"/>
    <lineage>
        <taxon>Eukaryota</taxon>
        <taxon>Haptista</taxon>
        <taxon>Haptophyta</taxon>
        <taxon>Prymnesiophyceae</taxon>
        <taxon>Isochrysidales</taxon>
        <taxon>Noelaerhabdaceae</taxon>
        <taxon>Emiliania</taxon>
    </lineage>
</organism>
<dbReference type="GeneID" id="17281934"/>